<name>A0A8J6DGS2_GALPY</name>
<feature type="non-terminal residue" evidence="1">
    <location>
        <position position="218"/>
    </location>
</feature>
<organism evidence="1 2">
    <name type="scientific">Galemys pyrenaicus</name>
    <name type="common">Iberian desman</name>
    <name type="synonym">Pyrenean desman</name>
    <dbReference type="NCBI Taxonomy" id="202257"/>
    <lineage>
        <taxon>Eukaryota</taxon>
        <taxon>Metazoa</taxon>
        <taxon>Chordata</taxon>
        <taxon>Craniata</taxon>
        <taxon>Vertebrata</taxon>
        <taxon>Euteleostomi</taxon>
        <taxon>Mammalia</taxon>
        <taxon>Eutheria</taxon>
        <taxon>Laurasiatheria</taxon>
        <taxon>Eulipotyphla</taxon>
        <taxon>Talpidae</taxon>
        <taxon>Galemys</taxon>
    </lineage>
</organism>
<dbReference type="AlphaFoldDB" id="A0A8J6DGS2"/>
<dbReference type="Proteomes" id="UP000700334">
    <property type="component" value="Unassembled WGS sequence"/>
</dbReference>
<proteinExistence type="predicted"/>
<evidence type="ECO:0000313" key="2">
    <source>
        <dbReference type="Proteomes" id="UP000700334"/>
    </source>
</evidence>
<gene>
    <name evidence="1" type="ORF">J0S82_018071</name>
</gene>
<keyword evidence="2" id="KW-1185">Reference proteome</keyword>
<accession>A0A8J6DGS2</accession>
<sequence length="218" mass="23737">MGKGVVLEPSVAFSDFYCSLHIIGDQVHGSGFSSKMKVIASRLLENYPQAIYALPVPQTWQSNQCLLLAGFDFTVTILVLRYIFCLDTGLGENLQGQTSNFSFAASSLTAVLVPTVEHILKADLRALKCLFLVPCVIGQLKCDIFGCSEVIFEGIIHSTKLHCWNWKSTGEDLELPPILFETHCSVSERLSGLSALPLLVLIMDTCGPARMPVVGALS</sequence>
<protein>
    <submittedName>
        <fullName evidence="1">52 kDa repressor of the inhibitor of the protein kinase</fullName>
    </submittedName>
</protein>
<reference evidence="1" key="1">
    <citation type="journal article" date="2021" name="Evol. Appl.">
        <title>The genome of the Pyrenean desman and the effects of bottlenecks and inbreeding on the genomic landscape of an endangered species.</title>
        <authorList>
            <person name="Escoda L."/>
            <person name="Castresana J."/>
        </authorList>
    </citation>
    <scope>NUCLEOTIDE SEQUENCE</scope>
    <source>
        <strain evidence="1">IBE-C5619</strain>
    </source>
</reference>
<comment type="caution">
    <text evidence="1">The sequence shown here is derived from an EMBL/GenBank/DDBJ whole genome shotgun (WGS) entry which is preliminary data.</text>
</comment>
<evidence type="ECO:0000313" key="1">
    <source>
        <dbReference type="EMBL" id="KAG8505673.1"/>
    </source>
</evidence>
<dbReference type="EMBL" id="JAGFMF010012245">
    <property type="protein sequence ID" value="KAG8505673.1"/>
    <property type="molecule type" value="Genomic_DNA"/>
</dbReference>